<proteinExistence type="predicted"/>
<keyword evidence="2" id="KW-1185">Reference proteome</keyword>
<evidence type="ECO:0000313" key="2">
    <source>
        <dbReference type="Proteomes" id="UP001164250"/>
    </source>
</evidence>
<sequence>MPSPFETIIYNRHLGFLIWQSISSSLIFLLFKLFFLPTTSSFLATLFAFTLFLFSHLTFSFSLSLAASPAPTRPLSPLQLVLAPFSSWTLDFRRRSLLSLRLGLFVAVAAVSGGVSVPCVCWVKDYDGAELIWKLGFRGSVCGLLYGLFYVYNHKWVLKFPIVQRLPFFSFKAALCVAIGKALQFSAAAYLLSAVPVVFVADSKKVTFGKFIAEQIMFYVGIFSVFLCWELSHHLHRVLHTKRLIFAPPKGTAAAETNPSEPLLAALEESTSSSLLQYLAYLDLCMVCEKNVDTWRRAAFFEETSETYRRVVAVCLRPLEQLATKLGESMEAGSMDKACQLSRQMQSPTDLHVDSKSSEPLDNFQLCAWCGRAVSALTAHSRKEDRFGVAQLSGSNAAVITNLLSCLLAVEAFMGKKTNLQPPHHLMGPAGIKWAALDTGRRDVGIGKKKSGQLHPKAYAMADVLKTSIYCIVSAFHDEMISSAKAGLLEKDWLAIGKPLFGTRELLLQKLQHFLDFRAS</sequence>
<protein>
    <submittedName>
        <fullName evidence="1">Uncharacterized protein</fullName>
    </submittedName>
</protein>
<dbReference type="Proteomes" id="UP001164250">
    <property type="component" value="Chromosome 2"/>
</dbReference>
<name>A0ACC1C2Z0_9ROSI</name>
<reference evidence="2" key="1">
    <citation type="journal article" date="2023" name="G3 (Bethesda)">
        <title>Genome assembly and association tests identify interacting loci associated with vigor, precocity, and sex in interspecific pistachio rootstocks.</title>
        <authorList>
            <person name="Palmer W."/>
            <person name="Jacygrad E."/>
            <person name="Sagayaradj S."/>
            <person name="Cavanaugh K."/>
            <person name="Han R."/>
            <person name="Bertier L."/>
            <person name="Beede B."/>
            <person name="Kafkas S."/>
            <person name="Golino D."/>
            <person name="Preece J."/>
            <person name="Michelmore R."/>
        </authorList>
    </citation>
    <scope>NUCLEOTIDE SEQUENCE [LARGE SCALE GENOMIC DNA]</scope>
</reference>
<comment type="caution">
    <text evidence="1">The sequence shown here is derived from an EMBL/GenBank/DDBJ whole genome shotgun (WGS) entry which is preliminary data.</text>
</comment>
<gene>
    <name evidence="1" type="ORF">Patl1_19458</name>
</gene>
<dbReference type="EMBL" id="CM047898">
    <property type="protein sequence ID" value="KAJ0106631.1"/>
    <property type="molecule type" value="Genomic_DNA"/>
</dbReference>
<organism evidence="1 2">
    <name type="scientific">Pistacia atlantica</name>
    <dbReference type="NCBI Taxonomy" id="434234"/>
    <lineage>
        <taxon>Eukaryota</taxon>
        <taxon>Viridiplantae</taxon>
        <taxon>Streptophyta</taxon>
        <taxon>Embryophyta</taxon>
        <taxon>Tracheophyta</taxon>
        <taxon>Spermatophyta</taxon>
        <taxon>Magnoliopsida</taxon>
        <taxon>eudicotyledons</taxon>
        <taxon>Gunneridae</taxon>
        <taxon>Pentapetalae</taxon>
        <taxon>rosids</taxon>
        <taxon>malvids</taxon>
        <taxon>Sapindales</taxon>
        <taxon>Anacardiaceae</taxon>
        <taxon>Pistacia</taxon>
    </lineage>
</organism>
<accession>A0ACC1C2Z0</accession>
<evidence type="ECO:0000313" key="1">
    <source>
        <dbReference type="EMBL" id="KAJ0106631.1"/>
    </source>
</evidence>